<keyword evidence="3" id="KW-1185">Reference proteome</keyword>
<dbReference type="EMBL" id="JAYDCJ010000003">
    <property type="protein sequence ID" value="MEA1081498.1"/>
    <property type="molecule type" value="Genomic_DNA"/>
</dbReference>
<protein>
    <submittedName>
        <fullName evidence="2">Uncharacterized protein</fullName>
    </submittedName>
</protein>
<evidence type="ECO:0000256" key="1">
    <source>
        <dbReference type="SAM" id="MobiDB-lite"/>
    </source>
</evidence>
<feature type="compositionally biased region" description="Polar residues" evidence="1">
    <location>
        <begin position="223"/>
        <end position="232"/>
    </location>
</feature>
<feature type="compositionally biased region" description="Basic and acidic residues" evidence="1">
    <location>
        <begin position="208"/>
        <end position="221"/>
    </location>
</feature>
<proteinExistence type="predicted"/>
<organism evidence="2 3">
    <name type="scientific">Marinobacter qingdaonensis</name>
    <dbReference type="NCBI Taxonomy" id="3108486"/>
    <lineage>
        <taxon>Bacteria</taxon>
        <taxon>Pseudomonadati</taxon>
        <taxon>Pseudomonadota</taxon>
        <taxon>Gammaproteobacteria</taxon>
        <taxon>Pseudomonadales</taxon>
        <taxon>Marinobacteraceae</taxon>
        <taxon>Marinobacter</taxon>
    </lineage>
</organism>
<name>A0ABU5P0C3_9GAMM</name>
<dbReference type="Proteomes" id="UP001305746">
    <property type="component" value="Unassembled WGS sequence"/>
</dbReference>
<gene>
    <name evidence="2" type="ORF">U5822_12525</name>
</gene>
<accession>A0ABU5P0C3</accession>
<sequence>MLKTAAVADAGQWIVVGQPLQGFLVPLALGQINADGQENVPTLFILHDRAGPVDVDRVALMIGELRVQLDHLALLGFQAFNPALEGLAAVFGHEQVAESADGALELVFEAGIAGQDGAIHALGGNEQVGAVDQALQECPGPGYHGNLLAQGLVLVLHLNVQRFQFTGHIPGAFLQQGQLVLQEAGLAWQAFPGKAVLMLGQQFQGVDHGKQAPQRVEHDQDQNEFGHQQRQGADQHTDLDRIDQVLVLLGLVANGHQNGRLTIGGVFSWDERVQV</sequence>
<evidence type="ECO:0000313" key="2">
    <source>
        <dbReference type="EMBL" id="MEA1081498.1"/>
    </source>
</evidence>
<reference evidence="2 3" key="1">
    <citation type="submission" date="2023-12" db="EMBL/GenBank/DDBJ databases">
        <title>Marinobacter qingdaonensis sp. nov., isolated from the intertidal sediment of Qingdao, PR China.</title>
        <authorList>
            <person name="Li Y."/>
        </authorList>
    </citation>
    <scope>NUCLEOTIDE SEQUENCE [LARGE SCALE GENOMIC DNA]</scope>
    <source>
        <strain evidence="2 3">ASW11-75</strain>
    </source>
</reference>
<comment type="caution">
    <text evidence="2">The sequence shown here is derived from an EMBL/GenBank/DDBJ whole genome shotgun (WGS) entry which is preliminary data.</text>
</comment>
<evidence type="ECO:0000313" key="3">
    <source>
        <dbReference type="Proteomes" id="UP001305746"/>
    </source>
</evidence>
<feature type="region of interest" description="Disordered" evidence="1">
    <location>
        <begin position="208"/>
        <end position="235"/>
    </location>
</feature>